<accession>A0A6A7C8Q2</accession>
<feature type="transmembrane region" description="Helical" evidence="2">
    <location>
        <begin position="191"/>
        <end position="211"/>
    </location>
</feature>
<evidence type="ECO:0000259" key="3">
    <source>
        <dbReference type="Pfam" id="PF07950"/>
    </source>
</evidence>
<gene>
    <name evidence="4" type="ORF">K470DRAFT_209999</name>
</gene>
<organism evidence="4 5">
    <name type="scientific">Piedraia hortae CBS 480.64</name>
    <dbReference type="NCBI Taxonomy" id="1314780"/>
    <lineage>
        <taxon>Eukaryota</taxon>
        <taxon>Fungi</taxon>
        <taxon>Dikarya</taxon>
        <taxon>Ascomycota</taxon>
        <taxon>Pezizomycotina</taxon>
        <taxon>Dothideomycetes</taxon>
        <taxon>Dothideomycetidae</taxon>
        <taxon>Capnodiales</taxon>
        <taxon>Piedraiaceae</taxon>
        <taxon>Piedraia</taxon>
    </lineage>
</organism>
<dbReference type="EMBL" id="MU005959">
    <property type="protein sequence ID" value="KAF2863820.1"/>
    <property type="molecule type" value="Genomic_DNA"/>
</dbReference>
<protein>
    <recommendedName>
        <fullName evidence="3">Mitochondrial adapter protein MCP1 transmembrane domain-containing protein</fullName>
    </recommendedName>
</protein>
<evidence type="ECO:0000256" key="1">
    <source>
        <dbReference type="SAM" id="MobiDB-lite"/>
    </source>
</evidence>
<dbReference type="PANTHER" id="PTHR38409:SF1">
    <property type="entry name" value="MITOCHONDRIAL ADAPTER PROTEIN MCP1"/>
    <property type="match status" value="1"/>
</dbReference>
<feature type="region of interest" description="Disordered" evidence="1">
    <location>
        <begin position="1"/>
        <end position="20"/>
    </location>
</feature>
<feature type="domain" description="Mitochondrial adapter protein MCP1 transmembrane" evidence="3">
    <location>
        <begin position="150"/>
        <end position="256"/>
    </location>
</feature>
<dbReference type="GO" id="GO:0005741">
    <property type="term" value="C:mitochondrial outer membrane"/>
    <property type="evidence" value="ECO:0007669"/>
    <property type="project" value="TreeGrafter"/>
</dbReference>
<evidence type="ECO:0000313" key="4">
    <source>
        <dbReference type="EMBL" id="KAF2863820.1"/>
    </source>
</evidence>
<feature type="transmembrane region" description="Helical" evidence="2">
    <location>
        <begin position="89"/>
        <end position="113"/>
    </location>
</feature>
<dbReference type="AlphaFoldDB" id="A0A6A7C8Q2"/>
<keyword evidence="2" id="KW-1133">Transmembrane helix</keyword>
<evidence type="ECO:0000256" key="2">
    <source>
        <dbReference type="SAM" id="Phobius"/>
    </source>
</evidence>
<reference evidence="4" key="1">
    <citation type="journal article" date="2020" name="Stud. Mycol.">
        <title>101 Dothideomycetes genomes: a test case for predicting lifestyles and emergence of pathogens.</title>
        <authorList>
            <person name="Haridas S."/>
            <person name="Albert R."/>
            <person name="Binder M."/>
            <person name="Bloem J."/>
            <person name="Labutti K."/>
            <person name="Salamov A."/>
            <person name="Andreopoulos B."/>
            <person name="Baker S."/>
            <person name="Barry K."/>
            <person name="Bills G."/>
            <person name="Bluhm B."/>
            <person name="Cannon C."/>
            <person name="Castanera R."/>
            <person name="Culley D."/>
            <person name="Daum C."/>
            <person name="Ezra D."/>
            <person name="Gonzalez J."/>
            <person name="Henrissat B."/>
            <person name="Kuo A."/>
            <person name="Liang C."/>
            <person name="Lipzen A."/>
            <person name="Lutzoni F."/>
            <person name="Magnuson J."/>
            <person name="Mondo S."/>
            <person name="Nolan M."/>
            <person name="Ohm R."/>
            <person name="Pangilinan J."/>
            <person name="Park H.-J."/>
            <person name="Ramirez L."/>
            <person name="Alfaro M."/>
            <person name="Sun H."/>
            <person name="Tritt A."/>
            <person name="Yoshinaga Y."/>
            <person name="Zwiers L.-H."/>
            <person name="Turgeon B."/>
            <person name="Goodwin S."/>
            <person name="Spatafora J."/>
            <person name="Crous P."/>
            <person name="Grigoriev I."/>
        </authorList>
    </citation>
    <scope>NUCLEOTIDE SEQUENCE</scope>
    <source>
        <strain evidence="4">CBS 480.64</strain>
    </source>
</reference>
<dbReference type="InterPro" id="IPR012472">
    <property type="entry name" value="MCP1_TM"/>
</dbReference>
<dbReference type="OrthoDB" id="10259513at2759"/>
<dbReference type="InterPro" id="IPR039960">
    <property type="entry name" value="MCP1"/>
</dbReference>
<feature type="transmembrane region" description="Helical" evidence="2">
    <location>
        <begin position="134"/>
        <end position="158"/>
    </location>
</feature>
<dbReference type="GO" id="GO:0055088">
    <property type="term" value="P:lipid homeostasis"/>
    <property type="evidence" value="ECO:0007669"/>
    <property type="project" value="InterPro"/>
</dbReference>
<feature type="transmembrane region" description="Helical" evidence="2">
    <location>
        <begin position="50"/>
        <end position="69"/>
    </location>
</feature>
<proteinExistence type="predicted"/>
<keyword evidence="2" id="KW-0472">Membrane</keyword>
<keyword evidence="5" id="KW-1185">Reference proteome</keyword>
<dbReference type="Proteomes" id="UP000799421">
    <property type="component" value="Unassembled WGS sequence"/>
</dbReference>
<sequence>MTDLTRLDPSPVESPSSADGAAYFPPAPRTGLSQHSAAWYLQRIQRYSSYSFTAFAAAHLVNTAIIPLVRRSVAASEHSLLLTRPYYQGFPFEPLLVGLPLAAHVFSGIALRVTRRQLNAKRYGDDDGVAHARFWPRLSGTSILGYALVPLLAAHVYMNRAIPQSFPGGASNINLSYVSHAFASHPITSTAGFVALIGVGAAHIVGGWARWLGYAPMAGRMDALRVKKRRYTVSAITAVLAGLWMAGGIGIVGRGGRAPGYVGKLYDQMLACVPFVGRML</sequence>
<dbReference type="Pfam" id="PF07950">
    <property type="entry name" value="MCP1_TM"/>
    <property type="match status" value="1"/>
</dbReference>
<feature type="transmembrane region" description="Helical" evidence="2">
    <location>
        <begin position="231"/>
        <end position="252"/>
    </location>
</feature>
<evidence type="ECO:0000313" key="5">
    <source>
        <dbReference type="Proteomes" id="UP000799421"/>
    </source>
</evidence>
<dbReference type="PANTHER" id="PTHR38409">
    <property type="entry name" value="MDM10-COMPLEMENTING PROTEIN 1"/>
    <property type="match status" value="1"/>
</dbReference>
<keyword evidence="2" id="KW-0812">Transmembrane</keyword>
<dbReference type="GO" id="GO:0007005">
    <property type="term" value="P:mitochondrion organization"/>
    <property type="evidence" value="ECO:0007669"/>
    <property type="project" value="TreeGrafter"/>
</dbReference>
<name>A0A6A7C8Q2_9PEZI</name>